<accession>A0A9P4SD81</accession>
<comment type="similarity">
    <text evidence="2">Belongs to the mitochondrion-specific ribosomal protein mS23 family.</text>
</comment>
<keyword evidence="5 6" id="KW-0687">Ribonucleoprotein</keyword>
<dbReference type="CDD" id="cd23701">
    <property type="entry name" value="At1g26750"/>
    <property type="match status" value="1"/>
</dbReference>
<evidence type="ECO:0000256" key="3">
    <source>
        <dbReference type="ARBA" id="ARBA00022980"/>
    </source>
</evidence>
<evidence type="ECO:0000256" key="2">
    <source>
        <dbReference type="ARBA" id="ARBA00009864"/>
    </source>
</evidence>
<name>A0A9P4SD81_9PEZI</name>
<dbReference type="Pfam" id="PF13741">
    <property type="entry name" value="MRP-S25"/>
    <property type="match status" value="1"/>
</dbReference>
<evidence type="ECO:0000256" key="4">
    <source>
        <dbReference type="ARBA" id="ARBA00023128"/>
    </source>
</evidence>
<dbReference type="Proteomes" id="UP000799429">
    <property type="component" value="Unassembled WGS sequence"/>
</dbReference>
<evidence type="ECO:0000313" key="8">
    <source>
        <dbReference type="Proteomes" id="UP000799429"/>
    </source>
</evidence>
<sequence length="226" mass="26678">MGRYDFRPSRVHQTATHLFEIGRLRALPPWYNIVADFPPSQILVRPIQRTQLEKKVKRKASRMFQPAQLTYPEDRLRRDFYSDHPWELARPKIVLENDGNDSKGWDWSRIQQPEKRLDGESVIQRQMWLMHHEGLDKALAYDRARKEFYKVRNLEELERRVAKEEALHTGAYFGKTALEVGMELEDKAWEDWKAWATAEVTTLRQVRQSAYTGLPGEVEVEVTKGE</sequence>
<dbReference type="GO" id="GO:0005763">
    <property type="term" value="C:mitochondrial small ribosomal subunit"/>
    <property type="evidence" value="ECO:0007669"/>
    <property type="project" value="UniProtKB-UniRule"/>
</dbReference>
<reference evidence="7" key="1">
    <citation type="journal article" date="2020" name="Stud. Mycol.">
        <title>101 Dothideomycetes genomes: a test case for predicting lifestyles and emergence of pathogens.</title>
        <authorList>
            <person name="Haridas S."/>
            <person name="Albert R."/>
            <person name="Binder M."/>
            <person name="Bloem J."/>
            <person name="Labutti K."/>
            <person name="Salamov A."/>
            <person name="Andreopoulos B."/>
            <person name="Baker S."/>
            <person name="Barry K."/>
            <person name="Bills G."/>
            <person name="Bluhm B."/>
            <person name="Cannon C."/>
            <person name="Castanera R."/>
            <person name="Culley D."/>
            <person name="Daum C."/>
            <person name="Ezra D."/>
            <person name="Gonzalez J."/>
            <person name="Henrissat B."/>
            <person name="Kuo A."/>
            <person name="Liang C."/>
            <person name="Lipzen A."/>
            <person name="Lutzoni F."/>
            <person name="Magnuson J."/>
            <person name="Mondo S."/>
            <person name="Nolan M."/>
            <person name="Ohm R."/>
            <person name="Pangilinan J."/>
            <person name="Park H.-J."/>
            <person name="Ramirez L."/>
            <person name="Alfaro M."/>
            <person name="Sun H."/>
            <person name="Tritt A."/>
            <person name="Yoshinaga Y."/>
            <person name="Zwiers L.-H."/>
            <person name="Turgeon B."/>
            <person name="Goodwin S."/>
            <person name="Spatafora J."/>
            <person name="Crous P."/>
            <person name="Grigoriev I."/>
        </authorList>
    </citation>
    <scope>NUCLEOTIDE SEQUENCE</scope>
    <source>
        <strain evidence="7">CBS 101060</strain>
    </source>
</reference>
<proteinExistence type="inferred from homology"/>
<dbReference type="AlphaFoldDB" id="A0A9P4SD81"/>
<evidence type="ECO:0000256" key="5">
    <source>
        <dbReference type="ARBA" id="ARBA00023274"/>
    </source>
</evidence>
<dbReference type="EMBL" id="MU006092">
    <property type="protein sequence ID" value="KAF2840533.1"/>
    <property type="molecule type" value="Genomic_DNA"/>
</dbReference>
<evidence type="ECO:0000313" key="7">
    <source>
        <dbReference type="EMBL" id="KAF2840533.1"/>
    </source>
</evidence>
<dbReference type="InterPro" id="IPR059242">
    <property type="entry name" value="mS23_dom"/>
</dbReference>
<comment type="subcellular location">
    <subcellularLocation>
        <location evidence="1 6">Mitochondrion</location>
    </subcellularLocation>
</comment>
<organism evidence="7 8">
    <name type="scientific">Patellaria atrata CBS 101060</name>
    <dbReference type="NCBI Taxonomy" id="1346257"/>
    <lineage>
        <taxon>Eukaryota</taxon>
        <taxon>Fungi</taxon>
        <taxon>Dikarya</taxon>
        <taxon>Ascomycota</taxon>
        <taxon>Pezizomycotina</taxon>
        <taxon>Dothideomycetes</taxon>
        <taxon>Dothideomycetes incertae sedis</taxon>
        <taxon>Patellariales</taxon>
        <taxon>Patellariaceae</taxon>
        <taxon>Patellaria</taxon>
    </lineage>
</organism>
<dbReference type="InterPro" id="IPR016939">
    <property type="entry name" value="Ribosomal_mS23_fun"/>
</dbReference>
<keyword evidence="3 6" id="KW-0689">Ribosomal protein</keyword>
<dbReference type="PANTHER" id="PTHR37799:SF1">
    <property type="entry name" value="SMALL RIBOSOMAL SUBUNIT PROTEIN MS23"/>
    <property type="match status" value="1"/>
</dbReference>
<dbReference type="PANTHER" id="PTHR37799">
    <property type="entry name" value="37S RIBOSOMAL PROTEIN S25, MITOCHONDRIAL"/>
    <property type="match status" value="1"/>
</dbReference>
<comment type="caution">
    <text evidence="7">The sequence shown here is derived from an EMBL/GenBank/DDBJ whole genome shotgun (WGS) entry which is preliminary data.</text>
</comment>
<evidence type="ECO:0000256" key="6">
    <source>
        <dbReference type="PIRNR" id="PIRNR029764"/>
    </source>
</evidence>
<comment type="subunit">
    <text evidence="6">Component of the mitochondrial small ribosomal subunit.</text>
</comment>
<evidence type="ECO:0000256" key="1">
    <source>
        <dbReference type="ARBA" id="ARBA00004173"/>
    </source>
</evidence>
<protein>
    <recommendedName>
        <fullName evidence="6">37S ribosomal protein S25, mitochondrial</fullName>
    </recommendedName>
</protein>
<dbReference type="PIRSF" id="PIRSF029764">
    <property type="entry name" value="RSM25"/>
    <property type="match status" value="1"/>
</dbReference>
<keyword evidence="8" id="KW-1185">Reference proteome</keyword>
<dbReference type="GO" id="GO:0003735">
    <property type="term" value="F:structural constituent of ribosome"/>
    <property type="evidence" value="ECO:0007669"/>
    <property type="project" value="UniProtKB-UniRule"/>
</dbReference>
<dbReference type="OrthoDB" id="5542239at2759"/>
<gene>
    <name evidence="7" type="ORF">M501DRAFT_1009815</name>
</gene>
<keyword evidence="4 6" id="KW-0496">Mitochondrion</keyword>